<dbReference type="Pfam" id="PF14105">
    <property type="entry name" value="DUF4278"/>
    <property type="match status" value="1"/>
</dbReference>
<dbReference type="EMBL" id="CP003600">
    <property type="protein sequence ID" value="AFY93210.1"/>
    <property type="molecule type" value="Genomic_DNA"/>
</dbReference>
<gene>
    <name evidence="1" type="ORF">Cha6605_2124</name>
</gene>
<dbReference type="AlphaFoldDB" id="K9UEF2"/>
<keyword evidence="2" id="KW-1185">Reference proteome</keyword>
<dbReference type="Proteomes" id="UP000010366">
    <property type="component" value="Chromosome"/>
</dbReference>
<evidence type="ECO:0008006" key="3">
    <source>
        <dbReference type="Google" id="ProtNLM"/>
    </source>
</evidence>
<evidence type="ECO:0000313" key="1">
    <source>
        <dbReference type="EMBL" id="AFY93210.1"/>
    </source>
</evidence>
<reference evidence="1 2" key="1">
    <citation type="submission" date="2012-05" db="EMBL/GenBank/DDBJ databases">
        <title>Finished chromosome of genome of Chamaesiphon sp. PCC 6605.</title>
        <authorList>
            <consortium name="US DOE Joint Genome Institute"/>
            <person name="Gugger M."/>
            <person name="Coursin T."/>
            <person name="Rippka R."/>
            <person name="Tandeau De Marsac N."/>
            <person name="Huntemann M."/>
            <person name="Wei C.-L."/>
            <person name="Han J."/>
            <person name="Detter J.C."/>
            <person name="Han C."/>
            <person name="Tapia R."/>
            <person name="Chen A."/>
            <person name="Kyrpides N."/>
            <person name="Mavromatis K."/>
            <person name="Markowitz V."/>
            <person name="Szeto E."/>
            <person name="Ivanova N."/>
            <person name="Pagani I."/>
            <person name="Pati A."/>
            <person name="Goodwin L."/>
            <person name="Nordberg H.P."/>
            <person name="Cantor M.N."/>
            <person name="Hua S.X."/>
            <person name="Woyke T."/>
            <person name="Kerfeld C.A."/>
        </authorList>
    </citation>
    <scope>NUCLEOTIDE SEQUENCE [LARGE SCALE GENOMIC DNA]</scope>
    <source>
        <strain evidence="2">ATCC 27169 / PCC 6605</strain>
    </source>
</reference>
<accession>K9UEF2</accession>
<evidence type="ECO:0000313" key="2">
    <source>
        <dbReference type="Proteomes" id="UP000010366"/>
    </source>
</evidence>
<sequence>MNLTYRGNNYNSNSAKLKSLFSAQNQIKSVHKLMYRGNTYQFGSNTSAVKSIGYKLTYQGNTYYVN</sequence>
<dbReference type="STRING" id="1173020.Cha6605_2124"/>
<organism evidence="1 2">
    <name type="scientific">Chamaesiphon minutus (strain ATCC 27169 / PCC 6605)</name>
    <dbReference type="NCBI Taxonomy" id="1173020"/>
    <lineage>
        <taxon>Bacteria</taxon>
        <taxon>Bacillati</taxon>
        <taxon>Cyanobacteriota</taxon>
        <taxon>Cyanophyceae</taxon>
        <taxon>Gomontiellales</taxon>
        <taxon>Chamaesiphonaceae</taxon>
        <taxon>Chamaesiphon</taxon>
    </lineage>
</organism>
<name>K9UEF2_CHAP6</name>
<dbReference type="RefSeq" id="WP_015159365.1">
    <property type="nucleotide sequence ID" value="NC_019697.1"/>
</dbReference>
<dbReference type="HOGENOM" id="CLU_2823239_0_0_3"/>
<dbReference type="KEGG" id="cmp:Cha6605_2124"/>
<protein>
    <recommendedName>
        <fullName evidence="3">DUF4278 domain-containing protein</fullName>
    </recommendedName>
</protein>
<proteinExistence type="predicted"/>
<dbReference type="InterPro" id="IPR025458">
    <property type="entry name" value="DUF4278"/>
</dbReference>